<keyword evidence="2" id="KW-0812">Transmembrane</keyword>
<accession>A0ABY0NR29</accession>
<feature type="transmembrane region" description="Helical" evidence="2">
    <location>
        <begin position="15"/>
        <end position="33"/>
    </location>
</feature>
<feature type="compositionally biased region" description="Acidic residues" evidence="1">
    <location>
        <begin position="363"/>
        <end position="376"/>
    </location>
</feature>
<keyword evidence="3" id="KW-0969">Cilium</keyword>
<dbReference type="Proteomes" id="UP000199468">
    <property type="component" value="Unassembled WGS sequence"/>
</dbReference>
<feature type="compositionally biased region" description="Basic and acidic residues" evidence="1">
    <location>
        <begin position="399"/>
        <end position="413"/>
    </location>
</feature>
<reference evidence="3 4" key="1">
    <citation type="submission" date="2016-10" db="EMBL/GenBank/DDBJ databases">
        <authorList>
            <person name="Varghese N."/>
            <person name="Submissions S."/>
        </authorList>
    </citation>
    <scope>NUCLEOTIDE SEQUENCE [LARGE SCALE GENOMIC DNA]</scope>
    <source>
        <strain evidence="3 4">DSM 26672</strain>
    </source>
</reference>
<feature type="region of interest" description="Disordered" evidence="1">
    <location>
        <begin position="210"/>
        <end position="229"/>
    </location>
</feature>
<keyword evidence="3" id="KW-0282">Flagellum</keyword>
<dbReference type="PANTHER" id="PTHR38766">
    <property type="entry name" value="FLAGELLAR PROTEIN FLIO"/>
    <property type="match status" value="1"/>
</dbReference>
<gene>
    <name evidence="3" type="ORF">SAMN05421844_102486</name>
</gene>
<feature type="compositionally biased region" description="Basic and acidic residues" evidence="1">
    <location>
        <begin position="344"/>
        <end position="361"/>
    </location>
</feature>
<evidence type="ECO:0000313" key="3">
    <source>
        <dbReference type="EMBL" id="SDF96077.1"/>
    </source>
</evidence>
<feature type="compositionally biased region" description="Low complexity" evidence="1">
    <location>
        <begin position="379"/>
        <end position="397"/>
    </location>
</feature>
<dbReference type="EMBL" id="FNBZ01000002">
    <property type="protein sequence ID" value="SDF96077.1"/>
    <property type="molecule type" value="Genomic_DNA"/>
</dbReference>
<feature type="region of interest" description="Disordered" evidence="1">
    <location>
        <begin position="118"/>
        <end position="137"/>
    </location>
</feature>
<keyword evidence="4" id="KW-1185">Reference proteome</keyword>
<keyword evidence="3" id="KW-0966">Cell projection</keyword>
<dbReference type="RefSeq" id="WP_139163503.1">
    <property type="nucleotide sequence ID" value="NZ_FNBZ01000002.1"/>
</dbReference>
<feature type="region of interest" description="Disordered" evidence="1">
    <location>
        <begin position="284"/>
        <end position="417"/>
    </location>
</feature>
<evidence type="ECO:0000256" key="1">
    <source>
        <dbReference type="SAM" id="MobiDB-lite"/>
    </source>
</evidence>
<keyword evidence="2" id="KW-0472">Membrane</keyword>
<protein>
    <submittedName>
        <fullName evidence="3">Flagellar biosynthesis protein, FliO</fullName>
    </submittedName>
</protein>
<organism evidence="3 4">
    <name type="scientific">Bosea robiniae</name>
    <dbReference type="NCBI Taxonomy" id="1036780"/>
    <lineage>
        <taxon>Bacteria</taxon>
        <taxon>Pseudomonadati</taxon>
        <taxon>Pseudomonadota</taxon>
        <taxon>Alphaproteobacteria</taxon>
        <taxon>Hyphomicrobiales</taxon>
        <taxon>Boseaceae</taxon>
        <taxon>Bosea</taxon>
    </lineage>
</organism>
<feature type="region of interest" description="Disordered" evidence="1">
    <location>
        <begin position="142"/>
        <end position="170"/>
    </location>
</feature>
<feature type="compositionally biased region" description="Low complexity" evidence="1">
    <location>
        <begin position="327"/>
        <end position="336"/>
    </location>
</feature>
<feature type="compositionally biased region" description="Low complexity" evidence="1">
    <location>
        <begin position="158"/>
        <end position="170"/>
    </location>
</feature>
<dbReference type="InterPro" id="IPR052205">
    <property type="entry name" value="FliO/MopB"/>
</dbReference>
<evidence type="ECO:0000256" key="2">
    <source>
        <dbReference type="SAM" id="Phobius"/>
    </source>
</evidence>
<dbReference type="PANTHER" id="PTHR38766:SF1">
    <property type="entry name" value="FLAGELLAR PROTEIN FLIO"/>
    <property type="match status" value="1"/>
</dbReference>
<sequence length="436" mass="45337">MQSLFGLELSTAQKVIVASVVILVLLALLGLFVRQIQGGRLRLRGQAGGRQRQPRLGVVDTYDLDRQRQLVLIRRDNIEHLVMIGGASDVVVETNILRSGGRAAAPAYVDTATADRPLPPFETLVPPSEPAMRAGDEARRAGYAPEGPELLPPLPTRPASVPAEPTAPTPAAATAASAGVAAALGVAAAEAVSAAAKPVIPAMPAPPVTTGPAPSFAREHAPQPAVSPGELDDMTRQLEEALKRPFSAVRPANLAAETPAENAAPAVEPPVPAEKLFPAPVVEEEAPPTEAAAPVVEPPAPEPEIVPEPEPAAAARQKPIPSDVEAELAAALGLTLDRPLSKAPEPRPFEAKPAEMHHPEPEPAPESEPIGEEEPAPAEPARAASVDEPAPAESPKAQPEPEKPAEPAAKEIDPFSVDAIEAEFARLLGRDPKAKS</sequence>
<proteinExistence type="predicted"/>
<keyword evidence="2" id="KW-1133">Transmembrane helix</keyword>
<comment type="caution">
    <text evidence="3">The sequence shown here is derived from an EMBL/GenBank/DDBJ whole genome shotgun (WGS) entry which is preliminary data.</text>
</comment>
<feature type="compositionally biased region" description="Pro residues" evidence="1">
    <location>
        <begin position="296"/>
        <end position="310"/>
    </location>
</feature>
<name>A0ABY0NR29_9HYPH</name>
<evidence type="ECO:0000313" key="4">
    <source>
        <dbReference type="Proteomes" id="UP000199468"/>
    </source>
</evidence>